<organism evidence="4 5">
    <name type="scientific">Paenibacillus polysaccharolyticus</name>
    <dbReference type="NCBI Taxonomy" id="582692"/>
    <lineage>
        <taxon>Bacteria</taxon>
        <taxon>Bacillati</taxon>
        <taxon>Bacillota</taxon>
        <taxon>Bacilli</taxon>
        <taxon>Bacillales</taxon>
        <taxon>Paenibacillaceae</taxon>
        <taxon>Paenibacillus</taxon>
    </lineage>
</organism>
<keyword evidence="5" id="KW-1185">Reference proteome</keyword>
<dbReference type="PANTHER" id="PTHR43798">
    <property type="entry name" value="MONOACYLGLYCEROL LIPASE"/>
    <property type="match status" value="1"/>
</dbReference>
<dbReference type="Pfam" id="PF00561">
    <property type="entry name" value="Abhydrolase_1"/>
    <property type="match status" value="1"/>
</dbReference>
<keyword evidence="1" id="KW-0378">Hydrolase</keyword>
<feature type="transmembrane region" description="Helical" evidence="2">
    <location>
        <begin position="12"/>
        <end position="30"/>
    </location>
</feature>
<accession>A0A1G5L071</accession>
<dbReference type="AlphaFoldDB" id="A0A1G5L071"/>
<sequence length="326" mass="36838">MSKKWRKRLVKFLIFDLSLIIILLSTGLIYQQISSSQDEKTFTPPGKLYEVHGDKMHLYTGGEGDVTVVLASGWGTADPYVDYYPLYEKLAPDTKFAVYDRFGYGYSDRTDKKRDVDTVADELHELLQVSGQKPPYVLVAHSLGSLETLRFAQKYPDLVKGIVMIDGGNPEFYATGQDNLADTIGGFANQFRIKTGLFRLSMQVPAVVDASNANRNELKLVPEDLRKVDKTALLLNYGNANTIDELRETQRNAKTVIANKHPLSVPLTILTADYFGKPEPDWVKTQSEFKSWSTLSKQITVKDTEHYIHQYHPDIVADEILQIVKK</sequence>
<dbReference type="EMBL" id="FMVM01000018">
    <property type="protein sequence ID" value="SCZ06275.1"/>
    <property type="molecule type" value="Genomic_DNA"/>
</dbReference>
<keyword evidence="2" id="KW-0472">Membrane</keyword>
<name>A0A1G5L071_9BACL</name>
<proteinExistence type="predicted"/>
<dbReference type="Gene3D" id="3.40.50.1820">
    <property type="entry name" value="alpha/beta hydrolase"/>
    <property type="match status" value="1"/>
</dbReference>
<evidence type="ECO:0000256" key="1">
    <source>
        <dbReference type="ARBA" id="ARBA00022801"/>
    </source>
</evidence>
<gene>
    <name evidence="4" type="ORF">SAMN05720606_118100</name>
</gene>
<feature type="domain" description="AB hydrolase-1" evidence="3">
    <location>
        <begin position="67"/>
        <end position="226"/>
    </location>
</feature>
<dbReference type="PANTHER" id="PTHR43798:SF31">
    <property type="entry name" value="AB HYDROLASE SUPERFAMILY PROTEIN YCLE"/>
    <property type="match status" value="1"/>
</dbReference>
<keyword evidence="2" id="KW-0812">Transmembrane</keyword>
<dbReference type="SUPFAM" id="SSF53474">
    <property type="entry name" value="alpha/beta-Hydrolases"/>
    <property type="match status" value="1"/>
</dbReference>
<evidence type="ECO:0000259" key="3">
    <source>
        <dbReference type="Pfam" id="PF00561"/>
    </source>
</evidence>
<dbReference type="InterPro" id="IPR029058">
    <property type="entry name" value="AB_hydrolase_fold"/>
</dbReference>
<evidence type="ECO:0000256" key="2">
    <source>
        <dbReference type="SAM" id="Phobius"/>
    </source>
</evidence>
<protein>
    <submittedName>
        <fullName evidence="4">Pimeloyl-ACP methyl ester carboxylesterase</fullName>
    </submittedName>
</protein>
<reference evidence="5" key="1">
    <citation type="submission" date="2016-10" db="EMBL/GenBank/DDBJ databases">
        <authorList>
            <person name="Varghese N."/>
            <person name="Submissions S."/>
        </authorList>
    </citation>
    <scope>NUCLEOTIDE SEQUENCE [LARGE SCALE GENOMIC DNA]</scope>
    <source>
        <strain evidence="5">BL9</strain>
    </source>
</reference>
<dbReference type="RefSeq" id="WP_090924044.1">
    <property type="nucleotide sequence ID" value="NZ_FMVM01000018.1"/>
</dbReference>
<evidence type="ECO:0000313" key="5">
    <source>
        <dbReference type="Proteomes" id="UP000198538"/>
    </source>
</evidence>
<evidence type="ECO:0000313" key="4">
    <source>
        <dbReference type="EMBL" id="SCZ06275.1"/>
    </source>
</evidence>
<dbReference type="STRING" id="582692.SAMN05720606_118100"/>
<dbReference type="GO" id="GO:0016787">
    <property type="term" value="F:hydrolase activity"/>
    <property type="evidence" value="ECO:0007669"/>
    <property type="project" value="UniProtKB-KW"/>
</dbReference>
<keyword evidence="2" id="KW-1133">Transmembrane helix</keyword>
<dbReference type="GO" id="GO:0016020">
    <property type="term" value="C:membrane"/>
    <property type="evidence" value="ECO:0007669"/>
    <property type="project" value="TreeGrafter"/>
</dbReference>
<dbReference type="Proteomes" id="UP000198538">
    <property type="component" value="Unassembled WGS sequence"/>
</dbReference>
<dbReference type="InterPro" id="IPR000073">
    <property type="entry name" value="AB_hydrolase_1"/>
</dbReference>
<dbReference type="InterPro" id="IPR050266">
    <property type="entry name" value="AB_hydrolase_sf"/>
</dbReference>